<organism evidence="2 3">
    <name type="scientific">Drosophila simulans</name>
    <name type="common">Fruit fly</name>
    <dbReference type="NCBI Taxonomy" id="7240"/>
    <lineage>
        <taxon>Eukaryota</taxon>
        <taxon>Metazoa</taxon>
        <taxon>Ecdysozoa</taxon>
        <taxon>Arthropoda</taxon>
        <taxon>Hexapoda</taxon>
        <taxon>Insecta</taxon>
        <taxon>Pterygota</taxon>
        <taxon>Neoptera</taxon>
        <taxon>Endopterygota</taxon>
        <taxon>Diptera</taxon>
        <taxon>Brachycera</taxon>
        <taxon>Muscomorpha</taxon>
        <taxon>Ephydroidea</taxon>
        <taxon>Drosophilidae</taxon>
        <taxon>Drosophila</taxon>
        <taxon>Sophophora</taxon>
    </lineage>
</organism>
<dbReference type="Proteomes" id="UP000000304">
    <property type="component" value="Chromosome X"/>
</dbReference>
<sequence>MPQFDESFLSDCALADRWHFYSYTVKQLPPHPSPKPNRNRNPYPSSASHDDHQQQLHHHHHNHHRLWKTQRQSWSPRDTNNNHSLTSSNSNCNCNSSNTCNSISATGNTLHSIKFHRRRKYKKLARLALSTPAIPLQMDVDVTVDREFDMEMDTPVPLKNAVCHGSISSPSTPGTCSSGNQSGRWQLLQLQQH</sequence>
<dbReference type="EMBL" id="CM000366">
    <property type="protein sequence ID" value="EDX17283.1"/>
    <property type="molecule type" value="Genomic_DNA"/>
</dbReference>
<keyword evidence="3" id="KW-1185">Reference proteome</keyword>
<name>B4R5P6_DROSI</name>
<evidence type="ECO:0000256" key="1">
    <source>
        <dbReference type="SAM" id="MobiDB-lite"/>
    </source>
</evidence>
<dbReference type="OrthoDB" id="25179at2759"/>
<accession>B4R5P6</accession>
<feature type="compositionally biased region" description="Low complexity" evidence="1">
    <location>
        <begin position="79"/>
        <end position="90"/>
    </location>
</feature>
<dbReference type="HOGENOM" id="CLU_1410201_0_0_1"/>
<dbReference type="STRING" id="7240.B4R5P6"/>
<dbReference type="Bgee" id="FBgn0187808">
    <property type="expression patterns" value="Expressed in adult organism and 3 other cell types or tissues"/>
</dbReference>
<reference evidence="2 3" key="1">
    <citation type="journal article" date="2007" name="Nature">
        <title>Evolution of genes and genomes on the Drosophila phylogeny.</title>
        <authorList>
            <consortium name="Drosophila 12 Genomes Consortium"/>
            <person name="Clark A.G."/>
            <person name="Eisen M.B."/>
            <person name="Smith D.R."/>
            <person name="Bergman C.M."/>
            <person name="Oliver B."/>
            <person name="Markow T.A."/>
            <person name="Kaufman T.C."/>
            <person name="Kellis M."/>
            <person name="Gelbart W."/>
            <person name="Iyer V.N."/>
            <person name="Pollard D.A."/>
            <person name="Sackton T.B."/>
            <person name="Larracuente A.M."/>
            <person name="Singh N.D."/>
            <person name="Abad J.P."/>
            <person name="Abt D.N."/>
            <person name="Adryan B."/>
            <person name="Aguade M."/>
            <person name="Akashi H."/>
            <person name="Anderson W.W."/>
            <person name="Aquadro C.F."/>
            <person name="Ardell D.H."/>
            <person name="Arguello R."/>
            <person name="Artieri C.G."/>
            <person name="Barbash D.A."/>
            <person name="Barker D."/>
            <person name="Barsanti P."/>
            <person name="Batterham P."/>
            <person name="Batzoglou S."/>
            <person name="Begun D."/>
            <person name="Bhutkar A."/>
            <person name="Blanco E."/>
            <person name="Bosak S.A."/>
            <person name="Bradley R.K."/>
            <person name="Brand A.D."/>
            <person name="Brent M.R."/>
            <person name="Brooks A.N."/>
            <person name="Brown R.H."/>
            <person name="Butlin R.K."/>
            <person name="Caggese C."/>
            <person name="Calvi B.R."/>
            <person name="Bernardo de Carvalho A."/>
            <person name="Caspi A."/>
            <person name="Castrezana S."/>
            <person name="Celniker S.E."/>
            <person name="Chang J.L."/>
            <person name="Chapple C."/>
            <person name="Chatterji S."/>
            <person name="Chinwalla A."/>
            <person name="Civetta A."/>
            <person name="Clifton S.W."/>
            <person name="Comeron J.M."/>
            <person name="Costello J.C."/>
            <person name="Coyne J.A."/>
            <person name="Daub J."/>
            <person name="David R.G."/>
            <person name="Delcher A.L."/>
            <person name="Delehaunty K."/>
            <person name="Do C.B."/>
            <person name="Ebling H."/>
            <person name="Edwards K."/>
            <person name="Eickbush T."/>
            <person name="Evans J.D."/>
            <person name="Filipski A."/>
            <person name="Findeiss S."/>
            <person name="Freyhult E."/>
            <person name="Fulton L."/>
            <person name="Fulton R."/>
            <person name="Garcia A.C."/>
            <person name="Gardiner A."/>
            <person name="Garfield D.A."/>
            <person name="Garvin B.E."/>
            <person name="Gibson G."/>
            <person name="Gilbert D."/>
            <person name="Gnerre S."/>
            <person name="Godfrey J."/>
            <person name="Good R."/>
            <person name="Gotea V."/>
            <person name="Gravely B."/>
            <person name="Greenberg A.J."/>
            <person name="Griffiths-Jones S."/>
            <person name="Gross S."/>
            <person name="Guigo R."/>
            <person name="Gustafson E.A."/>
            <person name="Haerty W."/>
            <person name="Hahn M.W."/>
            <person name="Halligan D.L."/>
            <person name="Halpern A.L."/>
            <person name="Halter G.M."/>
            <person name="Han M.V."/>
            <person name="Heger A."/>
            <person name="Hillier L."/>
            <person name="Hinrichs A.S."/>
            <person name="Holmes I."/>
            <person name="Hoskins R.A."/>
            <person name="Hubisz M.J."/>
            <person name="Hultmark D."/>
            <person name="Huntley M.A."/>
            <person name="Jaffe D.B."/>
            <person name="Jagadeeshan S."/>
            <person name="Jeck W.R."/>
            <person name="Johnson J."/>
            <person name="Jones C.D."/>
            <person name="Jordan W.C."/>
            <person name="Karpen G.H."/>
            <person name="Kataoka E."/>
            <person name="Keightley P.D."/>
            <person name="Kheradpour P."/>
            <person name="Kirkness E.F."/>
            <person name="Koerich L.B."/>
            <person name="Kristiansen K."/>
            <person name="Kudrna D."/>
            <person name="Kulathinal R.J."/>
            <person name="Kumar S."/>
            <person name="Kwok R."/>
            <person name="Lander E."/>
            <person name="Langley C.H."/>
            <person name="Lapoint R."/>
            <person name="Lazzaro B.P."/>
            <person name="Lee S.J."/>
            <person name="Levesque L."/>
            <person name="Li R."/>
            <person name="Lin C.F."/>
            <person name="Lin M.F."/>
            <person name="Lindblad-Toh K."/>
            <person name="Llopart A."/>
            <person name="Long M."/>
            <person name="Low L."/>
            <person name="Lozovsky E."/>
            <person name="Lu J."/>
            <person name="Luo M."/>
            <person name="Machado C.A."/>
            <person name="Makalowski W."/>
            <person name="Marzo M."/>
            <person name="Matsuda M."/>
            <person name="Matzkin L."/>
            <person name="McAllister B."/>
            <person name="McBride C.S."/>
            <person name="McKernan B."/>
            <person name="McKernan K."/>
            <person name="Mendez-Lago M."/>
            <person name="Minx P."/>
            <person name="Mollenhauer M.U."/>
            <person name="Montooth K."/>
            <person name="Mount S.M."/>
            <person name="Mu X."/>
            <person name="Myers E."/>
            <person name="Negre B."/>
            <person name="Newfeld S."/>
            <person name="Nielsen R."/>
            <person name="Noor M.A."/>
            <person name="O'Grady P."/>
            <person name="Pachter L."/>
            <person name="Papaceit M."/>
            <person name="Parisi M.J."/>
            <person name="Parisi M."/>
            <person name="Parts L."/>
            <person name="Pedersen J.S."/>
            <person name="Pesole G."/>
            <person name="Phillippy A.M."/>
            <person name="Ponting C.P."/>
            <person name="Pop M."/>
            <person name="Porcelli D."/>
            <person name="Powell J.R."/>
            <person name="Prohaska S."/>
            <person name="Pruitt K."/>
            <person name="Puig M."/>
            <person name="Quesneville H."/>
            <person name="Ram K.R."/>
            <person name="Rand D."/>
            <person name="Rasmussen M.D."/>
            <person name="Reed L.K."/>
            <person name="Reenan R."/>
            <person name="Reily A."/>
            <person name="Remington K.A."/>
            <person name="Rieger T.T."/>
            <person name="Ritchie M.G."/>
            <person name="Robin C."/>
            <person name="Rogers Y.H."/>
            <person name="Rohde C."/>
            <person name="Rozas J."/>
            <person name="Rubenfield M.J."/>
            <person name="Ruiz A."/>
            <person name="Russo S."/>
            <person name="Salzberg S.L."/>
            <person name="Sanchez-Gracia A."/>
            <person name="Saranga D.J."/>
            <person name="Sato H."/>
            <person name="Schaeffer S.W."/>
            <person name="Schatz M.C."/>
            <person name="Schlenke T."/>
            <person name="Schwartz R."/>
            <person name="Segarra C."/>
            <person name="Singh R.S."/>
            <person name="Sirot L."/>
            <person name="Sirota M."/>
            <person name="Sisneros N.B."/>
            <person name="Smith C.D."/>
            <person name="Smith T.F."/>
            <person name="Spieth J."/>
            <person name="Stage D.E."/>
            <person name="Stark A."/>
            <person name="Stephan W."/>
            <person name="Strausberg R.L."/>
            <person name="Strempel S."/>
            <person name="Sturgill D."/>
            <person name="Sutton G."/>
            <person name="Sutton G.G."/>
            <person name="Tao W."/>
            <person name="Teichmann S."/>
            <person name="Tobari Y.N."/>
            <person name="Tomimura Y."/>
            <person name="Tsolas J.M."/>
            <person name="Valente V.L."/>
            <person name="Venter E."/>
            <person name="Venter J.C."/>
            <person name="Vicario S."/>
            <person name="Vieira F.G."/>
            <person name="Vilella A.J."/>
            <person name="Villasante A."/>
            <person name="Walenz B."/>
            <person name="Wang J."/>
            <person name="Wasserman M."/>
            <person name="Watts T."/>
            <person name="Wilson D."/>
            <person name="Wilson R.K."/>
            <person name="Wing R.A."/>
            <person name="Wolfner M.F."/>
            <person name="Wong A."/>
            <person name="Wong G.K."/>
            <person name="Wu C.I."/>
            <person name="Wu G."/>
            <person name="Yamamoto D."/>
            <person name="Yang H.P."/>
            <person name="Yang S.P."/>
            <person name="Yorke J.A."/>
            <person name="Yoshida K."/>
            <person name="Zdobnov E."/>
            <person name="Zhang P."/>
            <person name="Zhang Y."/>
            <person name="Zimin A.V."/>
            <person name="Baldwin J."/>
            <person name="Abdouelleil A."/>
            <person name="Abdulkadir J."/>
            <person name="Abebe A."/>
            <person name="Abera B."/>
            <person name="Abreu J."/>
            <person name="Acer S.C."/>
            <person name="Aftuck L."/>
            <person name="Alexander A."/>
            <person name="An P."/>
            <person name="Anderson E."/>
            <person name="Anderson S."/>
            <person name="Arachi H."/>
            <person name="Azer M."/>
            <person name="Bachantsang P."/>
            <person name="Barry A."/>
            <person name="Bayul T."/>
            <person name="Berlin A."/>
            <person name="Bessette D."/>
            <person name="Bloom T."/>
            <person name="Blye J."/>
            <person name="Boguslavskiy L."/>
            <person name="Bonnet C."/>
            <person name="Boukhgalter B."/>
            <person name="Bourzgui I."/>
            <person name="Brown A."/>
            <person name="Cahill P."/>
            <person name="Channer S."/>
            <person name="Cheshatsang Y."/>
            <person name="Chuda L."/>
            <person name="Citroen M."/>
            <person name="Collymore A."/>
            <person name="Cooke P."/>
            <person name="Costello M."/>
            <person name="D'Aco K."/>
            <person name="Daza R."/>
            <person name="De Haan G."/>
            <person name="DeGray S."/>
            <person name="DeMaso C."/>
            <person name="Dhargay N."/>
            <person name="Dooley K."/>
            <person name="Dooley E."/>
            <person name="Doricent M."/>
            <person name="Dorje P."/>
            <person name="Dorjee K."/>
            <person name="Dupes A."/>
            <person name="Elong R."/>
            <person name="Falk J."/>
            <person name="Farina A."/>
            <person name="Faro S."/>
            <person name="Ferguson D."/>
            <person name="Fisher S."/>
            <person name="Foley C.D."/>
            <person name="Franke A."/>
            <person name="Friedrich D."/>
            <person name="Gadbois L."/>
            <person name="Gearin G."/>
            <person name="Gearin C.R."/>
            <person name="Giannoukos G."/>
            <person name="Goode T."/>
            <person name="Graham J."/>
            <person name="Grandbois E."/>
            <person name="Grewal S."/>
            <person name="Gyaltsen K."/>
            <person name="Hafez N."/>
            <person name="Hagos B."/>
            <person name="Hall J."/>
            <person name="Henson C."/>
            <person name="Hollinger A."/>
            <person name="Honan T."/>
            <person name="Huard M.D."/>
            <person name="Hughes L."/>
            <person name="Hurhula B."/>
            <person name="Husby M.E."/>
            <person name="Kamat A."/>
            <person name="Kanga B."/>
            <person name="Kashin S."/>
            <person name="Khazanovich D."/>
            <person name="Kisner P."/>
            <person name="Lance K."/>
            <person name="Lara M."/>
            <person name="Lee W."/>
            <person name="Lennon N."/>
            <person name="Letendre F."/>
            <person name="LeVine R."/>
            <person name="Lipovsky A."/>
            <person name="Liu X."/>
            <person name="Liu J."/>
            <person name="Liu S."/>
            <person name="Lokyitsang T."/>
            <person name="Lokyitsang Y."/>
            <person name="Lubonja R."/>
            <person name="Lui A."/>
            <person name="MacDonald P."/>
            <person name="Magnisalis V."/>
            <person name="Maru K."/>
            <person name="Matthews C."/>
            <person name="McCusker W."/>
            <person name="McDonough S."/>
            <person name="Mehta T."/>
            <person name="Meldrim J."/>
            <person name="Meneus L."/>
            <person name="Mihai O."/>
            <person name="Mihalev A."/>
            <person name="Mihova T."/>
            <person name="Mittelman R."/>
            <person name="Mlenga V."/>
            <person name="Montmayeur A."/>
            <person name="Mulrain L."/>
            <person name="Navidi A."/>
            <person name="Naylor J."/>
            <person name="Negash T."/>
            <person name="Nguyen T."/>
            <person name="Nguyen N."/>
            <person name="Nicol R."/>
            <person name="Norbu C."/>
            <person name="Norbu N."/>
            <person name="Novod N."/>
            <person name="O'Neill B."/>
            <person name="Osman S."/>
            <person name="Markiewicz E."/>
            <person name="Oyono O.L."/>
            <person name="Patti C."/>
            <person name="Phunkhang P."/>
            <person name="Pierre F."/>
            <person name="Priest M."/>
            <person name="Raghuraman S."/>
            <person name="Rege F."/>
            <person name="Reyes R."/>
            <person name="Rise C."/>
            <person name="Rogov P."/>
            <person name="Ross K."/>
            <person name="Ryan E."/>
            <person name="Settipalli S."/>
            <person name="Shea T."/>
            <person name="Sherpa N."/>
            <person name="Shi L."/>
            <person name="Shih D."/>
            <person name="Sparrow T."/>
            <person name="Spaulding J."/>
            <person name="Stalker J."/>
            <person name="Stange-Thomann N."/>
            <person name="Stavropoulos S."/>
            <person name="Stone C."/>
            <person name="Strader C."/>
            <person name="Tesfaye S."/>
            <person name="Thomson T."/>
            <person name="Thoulutsang Y."/>
            <person name="Thoulutsang D."/>
            <person name="Topham K."/>
            <person name="Topping I."/>
            <person name="Tsamla T."/>
            <person name="Vassiliev H."/>
            <person name="Vo A."/>
            <person name="Wangchuk T."/>
            <person name="Wangdi T."/>
            <person name="Weiand M."/>
            <person name="Wilkinson J."/>
            <person name="Wilson A."/>
            <person name="Yadav S."/>
            <person name="Young G."/>
            <person name="Yu Q."/>
            <person name="Zembek L."/>
            <person name="Zhong D."/>
            <person name="Zimmer A."/>
            <person name="Zwirko Z."/>
            <person name="Jaffe D.B."/>
            <person name="Alvarez P."/>
            <person name="Brockman W."/>
            <person name="Butler J."/>
            <person name="Chin C."/>
            <person name="Gnerre S."/>
            <person name="Grabherr M."/>
            <person name="Kleber M."/>
            <person name="Mauceli E."/>
            <person name="MacCallum I."/>
        </authorList>
    </citation>
    <scope>NUCLEOTIDE SEQUENCE [LARGE SCALE GENOMIC DNA]</scope>
    <source>
        <strain evidence="3">white501</strain>
    </source>
</reference>
<evidence type="ECO:0000313" key="3">
    <source>
        <dbReference type="Proteomes" id="UP000000304"/>
    </source>
</evidence>
<proteinExistence type="predicted"/>
<feature type="compositionally biased region" description="Polar residues" evidence="1">
    <location>
        <begin position="69"/>
        <end position="78"/>
    </location>
</feature>
<dbReference type="AlphaFoldDB" id="B4R5P6"/>
<evidence type="ECO:0000313" key="2">
    <source>
        <dbReference type="EMBL" id="EDX17283.1"/>
    </source>
</evidence>
<protein>
    <submittedName>
        <fullName evidence="2">GD16178</fullName>
    </submittedName>
</protein>
<feature type="region of interest" description="Disordered" evidence="1">
    <location>
        <begin position="28"/>
        <end position="90"/>
    </location>
</feature>
<feature type="compositionally biased region" description="Basic residues" evidence="1">
    <location>
        <begin position="55"/>
        <end position="68"/>
    </location>
</feature>
<gene>
    <name evidence="2" type="primary">Dsim\GD16178</name>
    <name evidence="2" type="ORF">Dsim_GD16178</name>
</gene>